<dbReference type="Proteomes" id="UP001595548">
    <property type="component" value="Unassembled WGS sequence"/>
</dbReference>
<feature type="binding site" evidence="8">
    <location>
        <position position="104"/>
    </location>
    <ligand>
        <name>ATP</name>
        <dbReference type="ChEBI" id="CHEBI:30616"/>
    </ligand>
</feature>
<feature type="binding site" evidence="8">
    <location>
        <position position="286"/>
    </location>
    <ligand>
        <name>Mg(2+)</name>
        <dbReference type="ChEBI" id="CHEBI:18420"/>
    </ligand>
</feature>
<evidence type="ECO:0000256" key="2">
    <source>
        <dbReference type="ARBA" id="ARBA00022679"/>
    </source>
</evidence>
<evidence type="ECO:0000256" key="7">
    <source>
        <dbReference type="ARBA" id="ARBA00022842"/>
    </source>
</evidence>
<dbReference type="EC" id="2.7.7.108" evidence="8"/>
<evidence type="ECO:0000256" key="6">
    <source>
        <dbReference type="ARBA" id="ARBA00022840"/>
    </source>
</evidence>
<comment type="cofactor">
    <cofactor evidence="8">
        <name>Mg(2+)</name>
        <dbReference type="ChEBI" id="CHEBI:18420"/>
    </cofactor>
    <cofactor evidence="8">
        <name>Mn(2+)</name>
        <dbReference type="ChEBI" id="CHEBI:29035"/>
    </cofactor>
</comment>
<dbReference type="RefSeq" id="WP_382416125.1">
    <property type="nucleotide sequence ID" value="NZ_AP031500.1"/>
</dbReference>
<keyword evidence="8" id="KW-0464">Manganese</keyword>
<evidence type="ECO:0000256" key="8">
    <source>
        <dbReference type="HAMAP-Rule" id="MF_00692"/>
    </source>
</evidence>
<evidence type="ECO:0000256" key="4">
    <source>
        <dbReference type="ARBA" id="ARBA00022723"/>
    </source>
</evidence>
<evidence type="ECO:0000256" key="1">
    <source>
        <dbReference type="ARBA" id="ARBA00009747"/>
    </source>
</evidence>
<comment type="function">
    <text evidence="8">Nucleotidyltransferase involved in the post-translational modification of proteins. It can catalyze the addition of adenosine monophosphate (AMP) or uridine monophosphate (UMP) to a protein, resulting in modifications known as AMPylation and UMPylation.</text>
</comment>
<evidence type="ECO:0000256" key="3">
    <source>
        <dbReference type="ARBA" id="ARBA00022695"/>
    </source>
</evidence>
<comment type="caution">
    <text evidence="9">The sequence shown here is derived from an EMBL/GenBank/DDBJ whole genome shotgun (WGS) entry which is preliminary data.</text>
</comment>
<feature type="binding site" evidence="8">
    <location>
        <position position="139"/>
    </location>
    <ligand>
        <name>ATP</name>
        <dbReference type="ChEBI" id="CHEBI:30616"/>
    </ligand>
</feature>
<keyword evidence="10" id="KW-1185">Reference proteome</keyword>
<accession>A0ABV7HNK1</accession>
<feature type="binding site" evidence="8">
    <location>
        <position position="107"/>
    </location>
    <ligand>
        <name>ATP</name>
        <dbReference type="ChEBI" id="CHEBI:30616"/>
    </ligand>
</feature>
<keyword evidence="6 8" id="KW-0067">ATP-binding</keyword>
<dbReference type="InterPro" id="IPR003846">
    <property type="entry name" value="SelO"/>
</dbReference>
<feature type="binding site" evidence="8">
    <location>
        <position position="196"/>
    </location>
    <ligand>
        <name>ATP</name>
        <dbReference type="ChEBI" id="CHEBI:30616"/>
    </ligand>
</feature>
<gene>
    <name evidence="8" type="primary">ydiU</name>
    <name evidence="8" type="synonym">selO</name>
    <name evidence="9" type="ORF">ACFOEB_09490</name>
</gene>
<keyword evidence="7 8" id="KW-0460">Magnesium</keyword>
<feature type="binding site" evidence="8">
    <location>
        <position position="286"/>
    </location>
    <ligand>
        <name>ATP</name>
        <dbReference type="ChEBI" id="CHEBI:30616"/>
    </ligand>
</feature>
<proteinExistence type="inferred from homology"/>
<organism evidence="9 10">
    <name type="scientific">Gilvimarinus japonicus</name>
    <dbReference type="NCBI Taxonomy" id="1796469"/>
    <lineage>
        <taxon>Bacteria</taxon>
        <taxon>Pseudomonadati</taxon>
        <taxon>Pseudomonadota</taxon>
        <taxon>Gammaproteobacteria</taxon>
        <taxon>Cellvibrionales</taxon>
        <taxon>Cellvibrionaceae</taxon>
        <taxon>Gilvimarinus</taxon>
    </lineage>
</organism>
<comment type="catalytic activity">
    <reaction evidence="8">
        <text>L-histidyl-[protein] + UTP = N(tele)-(5'-uridylyl)-L-histidyl-[protein] + diphosphate</text>
        <dbReference type="Rhea" id="RHEA:83891"/>
        <dbReference type="Rhea" id="RHEA-COMP:9745"/>
        <dbReference type="Rhea" id="RHEA-COMP:20239"/>
        <dbReference type="ChEBI" id="CHEBI:29979"/>
        <dbReference type="ChEBI" id="CHEBI:33019"/>
        <dbReference type="ChEBI" id="CHEBI:46398"/>
        <dbReference type="ChEBI" id="CHEBI:233474"/>
    </reaction>
</comment>
<evidence type="ECO:0000256" key="5">
    <source>
        <dbReference type="ARBA" id="ARBA00022741"/>
    </source>
</evidence>
<keyword evidence="3 8" id="KW-0548">Nucleotidyltransferase</keyword>
<keyword evidence="2 8" id="KW-0808">Transferase</keyword>
<feature type="binding site" evidence="8">
    <location>
        <position position="277"/>
    </location>
    <ligand>
        <name>Mg(2+)</name>
        <dbReference type="ChEBI" id="CHEBI:18420"/>
    </ligand>
</feature>
<dbReference type="EC" id="2.7.7.-" evidence="8"/>
<evidence type="ECO:0000313" key="10">
    <source>
        <dbReference type="Proteomes" id="UP001595548"/>
    </source>
</evidence>
<comment type="catalytic activity">
    <reaction evidence="8">
        <text>L-tyrosyl-[protein] + UTP = O-(5'-uridylyl)-L-tyrosyl-[protein] + diphosphate</text>
        <dbReference type="Rhea" id="RHEA:83887"/>
        <dbReference type="Rhea" id="RHEA-COMP:10136"/>
        <dbReference type="Rhea" id="RHEA-COMP:20238"/>
        <dbReference type="ChEBI" id="CHEBI:33019"/>
        <dbReference type="ChEBI" id="CHEBI:46398"/>
        <dbReference type="ChEBI" id="CHEBI:46858"/>
        <dbReference type="ChEBI" id="CHEBI:90602"/>
    </reaction>
</comment>
<comment type="catalytic activity">
    <reaction evidence="8">
        <text>L-threonyl-[protein] + ATP = 3-O-(5'-adenylyl)-L-threonyl-[protein] + diphosphate</text>
        <dbReference type="Rhea" id="RHEA:54292"/>
        <dbReference type="Rhea" id="RHEA-COMP:11060"/>
        <dbReference type="Rhea" id="RHEA-COMP:13847"/>
        <dbReference type="ChEBI" id="CHEBI:30013"/>
        <dbReference type="ChEBI" id="CHEBI:30616"/>
        <dbReference type="ChEBI" id="CHEBI:33019"/>
        <dbReference type="ChEBI" id="CHEBI:138113"/>
        <dbReference type="EC" id="2.7.7.108"/>
    </reaction>
</comment>
<keyword evidence="5 8" id="KW-0547">Nucleotide-binding</keyword>
<feature type="binding site" evidence="8">
    <location>
        <position position="203"/>
    </location>
    <ligand>
        <name>ATP</name>
        <dbReference type="ChEBI" id="CHEBI:30616"/>
    </ligand>
</feature>
<comment type="catalytic activity">
    <reaction evidence="8">
        <text>L-seryl-[protein] + ATP = 3-O-(5'-adenylyl)-L-seryl-[protein] + diphosphate</text>
        <dbReference type="Rhea" id="RHEA:58120"/>
        <dbReference type="Rhea" id="RHEA-COMP:9863"/>
        <dbReference type="Rhea" id="RHEA-COMP:15073"/>
        <dbReference type="ChEBI" id="CHEBI:29999"/>
        <dbReference type="ChEBI" id="CHEBI:30616"/>
        <dbReference type="ChEBI" id="CHEBI:33019"/>
        <dbReference type="ChEBI" id="CHEBI:142516"/>
        <dbReference type="EC" id="2.7.7.108"/>
    </reaction>
</comment>
<feature type="binding site" evidence="8">
    <location>
        <position position="126"/>
    </location>
    <ligand>
        <name>ATP</name>
        <dbReference type="ChEBI" id="CHEBI:30616"/>
    </ligand>
</feature>
<dbReference type="HAMAP" id="MF_00692">
    <property type="entry name" value="SelO"/>
    <property type="match status" value="1"/>
</dbReference>
<dbReference type="EMBL" id="JBHRTL010000006">
    <property type="protein sequence ID" value="MFC3155430.1"/>
    <property type="molecule type" value="Genomic_DNA"/>
</dbReference>
<dbReference type="PANTHER" id="PTHR32057:SF14">
    <property type="entry name" value="PROTEIN ADENYLYLTRANSFERASE SELO, MITOCHONDRIAL"/>
    <property type="match status" value="1"/>
</dbReference>
<name>A0ABV7HNK1_9GAMM</name>
<feature type="binding site" evidence="8">
    <location>
        <position position="138"/>
    </location>
    <ligand>
        <name>ATP</name>
        <dbReference type="ChEBI" id="CHEBI:30616"/>
    </ligand>
</feature>
<dbReference type="Pfam" id="PF02696">
    <property type="entry name" value="SelO"/>
    <property type="match status" value="1"/>
</dbReference>
<comment type="catalytic activity">
    <reaction evidence="8">
        <text>L-seryl-[protein] + UTP = O-(5'-uridylyl)-L-seryl-[protein] + diphosphate</text>
        <dbReference type="Rhea" id="RHEA:64604"/>
        <dbReference type="Rhea" id="RHEA-COMP:9863"/>
        <dbReference type="Rhea" id="RHEA-COMP:16635"/>
        <dbReference type="ChEBI" id="CHEBI:29999"/>
        <dbReference type="ChEBI" id="CHEBI:33019"/>
        <dbReference type="ChEBI" id="CHEBI:46398"/>
        <dbReference type="ChEBI" id="CHEBI:156051"/>
    </reaction>
</comment>
<feature type="active site" description="Proton acceptor" evidence="8">
    <location>
        <position position="276"/>
    </location>
</feature>
<comment type="catalytic activity">
    <reaction evidence="8">
        <text>L-tyrosyl-[protein] + ATP = O-(5'-adenylyl)-L-tyrosyl-[protein] + diphosphate</text>
        <dbReference type="Rhea" id="RHEA:54288"/>
        <dbReference type="Rhea" id="RHEA-COMP:10136"/>
        <dbReference type="Rhea" id="RHEA-COMP:13846"/>
        <dbReference type="ChEBI" id="CHEBI:30616"/>
        <dbReference type="ChEBI" id="CHEBI:33019"/>
        <dbReference type="ChEBI" id="CHEBI:46858"/>
        <dbReference type="ChEBI" id="CHEBI:83624"/>
        <dbReference type="EC" id="2.7.7.108"/>
    </reaction>
</comment>
<reference evidence="10" key="1">
    <citation type="journal article" date="2019" name="Int. J. Syst. Evol. Microbiol.">
        <title>The Global Catalogue of Microorganisms (GCM) 10K type strain sequencing project: providing services to taxonomists for standard genome sequencing and annotation.</title>
        <authorList>
            <consortium name="The Broad Institute Genomics Platform"/>
            <consortium name="The Broad Institute Genome Sequencing Center for Infectious Disease"/>
            <person name="Wu L."/>
            <person name="Ma J."/>
        </authorList>
    </citation>
    <scope>NUCLEOTIDE SEQUENCE [LARGE SCALE GENOMIC DNA]</scope>
    <source>
        <strain evidence="10">KCTC 52141</strain>
    </source>
</reference>
<evidence type="ECO:0000313" key="9">
    <source>
        <dbReference type="EMBL" id="MFC3155430.1"/>
    </source>
</evidence>
<sequence length="535" mass="59464">MLALTELTFDNRFVRELPGDGSGDNTPRQVYGACYSYVTPKITTSAQLLSSSPEVAELIGLDPAAASGETFTRVFSGNQLLSGMQSYAMCYGGHQFGNWAGQLGDGRAINLGEVAHKAQHWTLQLKGSGPTPYSRHADGLAVLRSSVREYLCSEAMHHLGVPTTRALSLSLTGDQVLRDMFYDGHPEYEPGAVVCRVARSFVRFGSFEIFASRGEHELLKQLADFTLKADFPELLAGRESSPEVYVEWFAEVAARTARTIAHWMRVGFVHGVMNTDNLSIIGDTIDYGPYGWLEGYDPEWTPNTTDAQHKRYGYGAQPNIGLWNLVRLANAIYPLVGEAKPLEEALKVYGETFAQCRAADMAAKLGFAAYKNSDGELIESLLELLTQTETDMTIFFRQLAQVDISLQADQLSEAEQLAPLMAAYYQAPSHKVITATCEWLSAYRKRSQQSLQDSGESNADRQRRMNAVNPKYVLRNYLSQQVTERVEQGELGAVDELLEVLRHPYDEQPEFERFAQKRPEWARAKPGCSTLSCSS</sequence>
<keyword evidence="4 8" id="KW-0479">Metal-binding</keyword>
<protein>
    <recommendedName>
        <fullName evidence="8">Protein nucleotidyltransferase YdiU</fullName>
        <ecNumber evidence="8">2.7.7.-</ecNumber>
    </recommendedName>
    <alternativeName>
        <fullName evidence="8">Protein adenylyltransferase YdiU</fullName>
        <ecNumber evidence="8">2.7.7.108</ecNumber>
    </alternativeName>
    <alternativeName>
        <fullName evidence="8">Protein uridylyltransferase YdiU</fullName>
        <ecNumber evidence="8">2.7.7.-</ecNumber>
    </alternativeName>
</protein>
<dbReference type="NCBIfam" id="NF000658">
    <property type="entry name" value="PRK00029.1"/>
    <property type="match status" value="1"/>
</dbReference>
<feature type="binding site" evidence="8">
    <location>
        <position position="106"/>
    </location>
    <ligand>
        <name>ATP</name>
        <dbReference type="ChEBI" id="CHEBI:30616"/>
    </ligand>
</feature>
<dbReference type="PANTHER" id="PTHR32057">
    <property type="entry name" value="PROTEIN ADENYLYLTRANSFERASE SELO, MITOCHONDRIAL"/>
    <property type="match status" value="1"/>
</dbReference>
<comment type="similarity">
    <text evidence="1 8">Belongs to the SELO family.</text>
</comment>